<dbReference type="Proteomes" id="UP001500466">
    <property type="component" value="Unassembled WGS sequence"/>
</dbReference>
<dbReference type="SUPFAM" id="SSF52467">
    <property type="entry name" value="DHS-like NAD/FAD-binding domain"/>
    <property type="match status" value="1"/>
</dbReference>
<evidence type="ECO:0000256" key="1">
    <source>
        <dbReference type="ARBA" id="ARBA00007812"/>
    </source>
</evidence>
<evidence type="ECO:0000259" key="2">
    <source>
        <dbReference type="Pfam" id="PF00205"/>
    </source>
</evidence>
<protein>
    <recommendedName>
        <fullName evidence="2">Thiamine pyrophosphate enzyme central domain-containing protein</fullName>
    </recommendedName>
</protein>
<dbReference type="Pfam" id="PF00205">
    <property type="entry name" value="TPP_enzyme_M"/>
    <property type="match status" value="1"/>
</dbReference>
<evidence type="ECO:0000313" key="3">
    <source>
        <dbReference type="EMBL" id="GAA4990351.1"/>
    </source>
</evidence>
<dbReference type="Gene3D" id="3.40.50.1220">
    <property type="entry name" value="TPP-binding domain"/>
    <property type="match status" value="1"/>
</dbReference>
<gene>
    <name evidence="3" type="ORF">GCM10023205_72120</name>
</gene>
<comment type="similarity">
    <text evidence="1">Belongs to the TPP enzyme family.</text>
</comment>
<reference evidence="4" key="1">
    <citation type="journal article" date="2019" name="Int. J. Syst. Evol. Microbiol.">
        <title>The Global Catalogue of Microorganisms (GCM) 10K type strain sequencing project: providing services to taxonomists for standard genome sequencing and annotation.</title>
        <authorList>
            <consortium name="The Broad Institute Genomics Platform"/>
            <consortium name="The Broad Institute Genome Sequencing Center for Infectious Disease"/>
            <person name="Wu L."/>
            <person name="Ma J."/>
        </authorList>
    </citation>
    <scope>NUCLEOTIDE SEQUENCE [LARGE SCALE GENOMIC DNA]</scope>
    <source>
        <strain evidence="4">JCM 17986</strain>
    </source>
</reference>
<proteinExistence type="inferred from homology"/>
<dbReference type="EMBL" id="BAABHS010000039">
    <property type="protein sequence ID" value="GAA4990351.1"/>
    <property type="molecule type" value="Genomic_DNA"/>
</dbReference>
<feature type="domain" description="Thiamine pyrophosphate enzyme central" evidence="2">
    <location>
        <begin position="30"/>
        <end position="111"/>
    </location>
</feature>
<sequence>MVREHPWRARVRHWRTPRDIAPEALTLADLTDKVLGARRPLIVAGSGVVVSGADPGLRALAAEARIGVYNTWRAKGVLPWDSDYHLGTIGLQARDLELCELESYDLIVTTGLADGEQPVLPDGLPLADCPVADLEILAVRCADREGPETTEAPLRDRLAAVVQKAWGGAKPPLAPTLITRQYALLLGERGMVAADAGTAGFFLARTFPTLRPHSVELPSEPQPGFAARAVFARRAAEPGLPAVALVDGSAPDDATREAVAEAASRGISVPVVCWTPDGPQVGIEDHLEDVRRAVAAGESHVVVVGYDPTQLADLEHVAGDITAWRQAVSGEYPPDTA</sequence>
<organism evidence="3 4">
    <name type="scientific">Yinghuangia aomiensis</name>
    <dbReference type="NCBI Taxonomy" id="676205"/>
    <lineage>
        <taxon>Bacteria</taxon>
        <taxon>Bacillati</taxon>
        <taxon>Actinomycetota</taxon>
        <taxon>Actinomycetes</taxon>
        <taxon>Kitasatosporales</taxon>
        <taxon>Streptomycetaceae</taxon>
        <taxon>Yinghuangia</taxon>
    </lineage>
</organism>
<accession>A0ABP9I7I4</accession>
<dbReference type="InterPro" id="IPR029035">
    <property type="entry name" value="DHS-like_NAD/FAD-binding_dom"/>
</dbReference>
<evidence type="ECO:0000313" key="4">
    <source>
        <dbReference type="Proteomes" id="UP001500466"/>
    </source>
</evidence>
<dbReference type="InterPro" id="IPR045229">
    <property type="entry name" value="TPP_enz"/>
</dbReference>
<dbReference type="InterPro" id="IPR012000">
    <property type="entry name" value="Thiamin_PyroP_enz_cen_dom"/>
</dbReference>
<dbReference type="RefSeq" id="WP_345680039.1">
    <property type="nucleotide sequence ID" value="NZ_BAABHS010000039.1"/>
</dbReference>
<dbReference type="PANTHER" id="PTHR18968:SF129">
    <property type="entry name" value="ACETOLACTATE SYNTHASE"/>
    <property type="match status" value="1"/>
</dbReference>
<dbReference type="PANTHER" id="PTHR18968">
    <property type="entry name" value="THIAMINE PYROPHOSPHATE ENZYMES"/>
    <property type="match status" value="1"/>
</dbReference>
<name>A0ABP9I7I4_9ACTN</name>
<comment type="caution">
    <text evidence="3">The sequence shown here is derived from an EMBL/GenBank/DDBJ whole genome shotgun (WGS) entry which is preliminary data.</text>
</comment>
<keyword evidence="4" id="KW-1185">Reference proteome</keyword>